<evidence type="ECO:0000313" key="3">
    <source>
        <dbReference type="EMBL" id="CAB3387601.1"/>
    </source>
</evidence>
<dbReference type="PANTHER" id="PTHR10974:SF1">
    <property type="entry name" value="FI08016P-RELATED"/>
    <property type="match status" value="1"/>
</dbReference>
<dbReference type="GO" id="GO:0005615">
    <property type="term" value="C:extracellular space"/>
    <property type="evidence" value="ECO:0007669"/>
    <property type="project" value="TreeGrafter"/>
</dbReference>
<keyword evidence="4" id="KW-1185">Reference proteome</keyword>
<gene>
    <name evidence="3" type="ORF">CLODIP_2_CD08684</name>
</gene>
<dbReference type="AlphaFoldDB" id="A0A8S1E2B1"/>
<evidence type="ECO:0000313" key="4">
    <source>
        <dbReference type="Proteomes" id="UP000494165"/>
    </source>
</evidence>
<protein>
    <recommendedName>
        <fullName evidence="2">Methyltransferase FkbM domain-containing protein</fullName>
    </recommendedName>
</protein>
<sequence length="703" mass="80439">MTNPRSNLAQQRKLLDLSGFHSNSILLNFIRQLPKTSKFIKERAKGIVLEGLTKVGDNTYPNMLALLSGYSDSAEGADESQEPIWQDATGRIDSYLMPITWKYFSEQGYVTMFAEDQPDVDTFGFKERGFHVPPTDYVMRPFWQAMQEFTTGRHYLKSDTRCYGHLPKHIFLFNYTRDFAVKMQKEGREFFSLTFTTPLSHNCVNCVQVADDDMLKLLQDLEMHNIFNNTVVLIMGDHGNRIGEMRRTAIGRVEDRMPYLAIMIPPSLEHFRKALEANAKVLTSWHDVRETLLDVAMNNRETESKPGQYEMRAFKMRFKTAVGISLLATAATLYLWYKFSQPSDDLVPTTDEPQPLAAKQEQIVDFDFNSEGVNSAGKKKSLEQIDPGTFYVETKKEDGGEDKEDGEVEENGDEVEEVEKKDEEDDADQLRSLVLILIALCTIFVLKYEWRSSESPKAPLTAEEKNQMVGILDTDEKLVQFTKSRVLIEPNSRSVPYNLEVNNWKDYSVNQVASTIYSLLGEMKNGFFVECGVWDGEKQSNSLMLEKYYNWTGLLVEGSPTESKKILTKNRKAWVAPVCMSTNNTAIIVSFLDNKFAGRIYGPQGMKKSDVVTQLCIPFNTLMLALNLTTVDYFSLDVEGDELEILSTIDFERFHIRTMTVEHTQSTNKLDDIIKLMRRKGFKLNSINNLDFIFVNEKNNTMI</sequence>
<dbReference type="InterPro" id="IPR006342">
    <property type="entry name" value="FkbM_mtfrase"/>
</dbReference>
<dbReference type="InterPro" id="IPR004245">
    <property type="entry name" value="DUF229"/>
</dbReference>
<dbReference type="Gene3D" id="3.40.720.10">
    <property type="entry name" value="Alkaline Phosphatase, subunit A"/>
    <property type="match status" value="1"/>
</dbReference>
<name>A0A8S1E2B1_9INSE</name>
<dbReference type="InterPro" id="IPR029063">
    <property type="entry name" value="SAM-dependent_MTases_sf"/>
</dbReference>
<dbReference type="EMBL" id="CADEPI010000593">
    <property type="protein sequence ID" value="CAB3387601.1"/>
    <property type="molecule type" value="Genomic_DNA"/>
</dbReference>
<dbReference type="OrthoDB" id="6357215at2759"/>
<dbReference type="InterPro" id="IPR017850">
    <property type="entry name" value="Alkaline_phosphatase_core_sf"/>
</dbReference>
<evidence type="ECO:0000256" key="1">
    <source>
        <dbReference type="SAM" id="MobiDB-lite"/>
    </source>
</evidence>
<dbReference type="Pfam" id="PF05050">
    <property type="entry name" value="Methyltransf_21"/>
    <property type="match status" value="1"/>
</dbReference>
<feature type="region of interest" description="Disordered" evidence="1">
    <location>
        <begin position="393"/>
        <end position="424"/>
    </location>
</feature>
<organism evidence="3 4">
    <name type="scientific">Cloeon dipterum</name>
    <dbReference type="NCBI Taxonomy" id="197152"/>
    <lineage>
        <taxon>Eukaryota</taxon>
        <taxon>Metazoa</taxon>
        <taxon>Ecdysozoa</taxon>
        <taxon>Arthropoda</taxon>
        <taxon>Hexapoda</taxon>
        <taxon>Insecta</taxon>
        <taxon>Pterygota</taxon>
        <taxon>Palaeoptera</taxon>
        <taxon>Ephemeroptera</taxon>
        <taxon>Pisciforma</taxon>
        <taxon>Baetidae</taxon>
        <taxon>Cloeon</taxon>
    </lineage>
</organism>
<evidence type="ECO:0000259" key="2">
    <source>
        <dbReference type="Pfam" id="PF05050"/>
    </source>
</evidence>
<reference evidence="3 4" key="1">
    <citation type="submission" date="2020-04" db="EMBL/GenBank/DDBJ databases">
        <authorList>
            <person name="Alioto T."/>
            <person name="Alioto T."/>
            <person name="Gomez Garrido J."/>
        </authorList>
    </citation>
    <scope>NUCLEOTIDE SEQUENCE [LARGE SCALE GENOMIC DNA]</scope>
</reference>
<dbReference type="PANTHER" id="PTHR10974">
    <property type="entry name" value="FI08016P-RELATED"/>
    <property type="match status" value="1"/>
</dbReference>
<dbReference type="CDD" id="cd16021">
    <property type="entry name" value="ALP_like"/>
    <property type="match status" value="1"/>
</dbReference>
<comment type="caution">
    <text evidence="3">The sequence shown here is derived from an EMBL/GenBank/DDBJ whole genome shotgun (WGS) entry which is preliminary data.</text>
</comment>
<feature type="compositionally biased region" description="Acidic residues" evidence="1">
    <location>
        <begin position="399"/>
        <end position="424"/>
    </location>
</feature>
<dbReference type="Proteomes" id="UP000494165">
    <property type="component" value="Unassembled WGS sequence"/>
</dbReference>
<proteinExistence type="predicted"/>
<dbReference type="FunFam" id="3.40.720.10:FF:000017">
    <property type="entry name" value="Predicted protein"/>
    <property type="match status" value="1"/>
</dbReference>
<feature type="domain" description="Methyltransferase FkbM" evidence="2">
    <location>
        <begin position="530"/>
        <end position="684"/>
    </location>
</feature>
<accession>A0A8S1E2B1</accession>
<dbReference type="Pfam" id="PF02995">
    <property type="entry name" value="DUF229"/>
    <property type="match status" value="1"/>
</dbReference>
<dbReference type="SUPFAM" id="SSF53649">
    <property type="entry name" value="Alkaline phosphatase-like"/>
    <property type="match status" value="1"/>
</dbReference>
<dbReference type="Gene3D" id="3.40.50.150">
    <property type="entry name" value="Vaccinia Virus protein VP39"/>
    <property type="match status" value="1"/>
</dbReference>